<name>A0A2M9A7R3_9BACT</name>
<dbReference type="EMBL" id="PGEX01000001">
    <property type="protein sequence ID" value="PJJ41760.1"/>
    <property type="molecule type" value="Genomic_DNA"/>
</dbReference>
<keyword evidence="1" id="KW-0732">Signal</keyword>
<keyword evidence="3" id="KW-1185">Reference proteome</keyword>
<comment type="caution">
    <text evidence="2">The sequence shown here is derived from an EMBL/GenBank/DDBJ whole genome shotgun (WGS) entry which is preliminary data.</text>
</comment>
<evidence type="ECO:0000256" key="1">
    <source>
        <dbReference type="SAM" id="SignalP"/>
    </source>
</evidence>
<reference evidence="2 3" key="1">
    <citation type="submission" date="2017-11" db="EMBL/GenBank/DDBJ databases">
        <title>Animal gut microbial communities from fecal samples from Wisconsin, USA.</title>
        <authorList>
            <person name="Neumann A."/>
        </authorList>
    </citation>
    <scope>NUCLEOTIDE SEQUENCE [LARGE SCALE GENOMIC DNA]</scope>
    <source>
        <strain evidence="2 3">UWS3</strain>
    </source>
</reference>
<dbReference type="Proteomes" id="UP000231134">
    <property type="component" value="Unassembled WGS sequence"/>
</dbReference>
<dbReference type="RefSeq" id="WP_100425693.1">
    <property type="nucleotide sequence ID" value="NZ_PGEX01000001.1"/>
</dbReference>
<feature type="chain" id="PRO_5014741002" evidence="1">
    <location>
        <begin position="25"/>
        <end position="151"/>
    </location>
</feature>
<evidence type="ECO:0000313" key="3">
    <source>
        <dbReference type="Proteomes" id="UP000231134"/>
    </source>
</evidence>
<accession>A0A2M9A7R3</accession>
<organism evidence="2 3">
    <name type="scientific">Hallerella succinigenes</name>
    <dbReference type="NCBI Taxonomy" id="1896222"/>
    <lineage>
        <taxon>Bacteria</taxon>
        <taxon>Pseudomonadati</taxon>
        <taxon>Fibrobacterota</taxon>
        <taxon>Fibrobacteria</taxon>
        <taxon>Fibrobacterales</taxon>
        <taxon>Fibrobacteraceae</taxon>
        <taxon>Hallerella</taxon>
    </lineage>
</organism>
<proteinExistence type="predicted"/>
<sequence length="151" mass="17205">MKRLFFTVLMTLWFVLANSASSWATEQTLSLSVFITDEYIVIGANGSFSPNFYYTTEQAPDGIHYKSLKKENIDVFDEVVEYLKTIRQRITRPDSNDITLIIEPGDDALAFSQKMQSYEPLILKLKKTGFTNISITSPTGKLLQSKQKNTF</sequence>
<feature type="signal peptide" evidence="1">
    <location>
        <begin position="1"/>
        <end position="24"/>
    </location>
</feature>
<protein>
    <submittedName>
        <fullName evidence="2">Uncharacterized protein</fullName>
    </submittedName>
</protein>
<evidence type="ECO:0000313" key="2">
    <source>
        <dbReference type="EMBL" id="PJJ41760.1"/>
    </source>
</evidence>
<gene>
    <name evidence="2" type="ORF">BGX16_1754</name>
</gene>
<dbReference type="AlphaFoldDB" id="A0A2M9A7R3"/>